<evidence type="ECO:0000313" key="1">
    <source>
        <dbReference type="EMBL" id="BFF93389.1"/>
    </source>
</evidence>
<dbReference type="AlphaFoldDB" id="A0AAU9FCP0"/>
<gene>
    <name evidence="1" type="ORF">DMAD_11250</name>
</gene>
<proteinExistence type="predicted"/>
<organism evidence="1 2">
    <name type="scientific">Drosophila madeirensis</name>
    <name type="common">Fruit fly</name>
    <dbReference type="NCBI Taxonomy" id="30013"/>
    <lineage>
        <taxon>Eukaryota</taxon>
        <taxon>Metazoa</taxon>
        <taxon>Ecdysozoa</taxon>
        <taxon>Arthropoda</taxon>
        <taxon>Hexapoda</taxon>
        <taxon>Insecta</taxon>
        <taxon>Pterygota</taxon>
        <taxon>Neoptera</taxon>
        <taxon>Endopterygota</taxon>
        <taxon>Diptera</taxon>
        <taxon>Brachycera</taxon>
        <taxon>Muscomorpha</taxon>
        <taxon>Ephydroidea</taxon>
        <taxon>Drosophilidae</taxon>
        <taxon>Drosophila</taxon>
        <taxon>Sophophora</taxon>
    </lineage>
</organism>
<accession>A0AAU9FCP0</accession>
<keyword evidence="2" id="KW-1185">Reference proteome</keyword>
<dbReference type="Proteomes" id="UP001500889">
    <property type="component" value="Chromosome U"/>
</dbReference>
<evidence type="ECO:0000313" key="2">
    <source>
        <dbReference type="Proteomes" id="UP001500889"/>
    </source>
</evidence>
<dbReference type="PROSITE" id="PS51257">
    <property type="entry name" value="PROKAR_LIPOPROTEIN"/>
    <property type="match status" value="1"/>
</dbReference>
<name>A0AAU9FCP0_DROMD</name>
<protein>
    <submittedName>
        <fullName evidence="1">Uncharacterized protein</fullName>
    </submittedName>
</protein>
<reference evidence="1 2" key="1">
    <citation type="submission" date="2024-02" db="EMBL/GenBank/DDBJ databases">
        <title>A chromosome-level genome assembly of Drosophila madeirensis, a fruit fly species endemic to Madeira island.</title>
        <authorList>
            <person name="Tomihara K."/>
            <person name="Llopart A."/>
            <person name="Yamamoto D."/>
        </authorList>
    </citation>
    <scope>NUCLEOTIDE SEQUENCE [LARGE SCALE GENOMIC DNA]</scope>
    <source>
        <strain evidence="1 2">RF1</strain>
    </source>
</reference>
<sequence length="80" mass="8859">MRRPDQRSKVDPQSTLQEPSLFHNISVACNSTALSNDTASTRVLTNKLKAKNRSAVNISKREPKIYEIIILDSSTESVTG</sequence>
<dbReference type="EMBL" id="AP029264">
    <property type="protein sequence ID" value="BFF93389.1"/>
    <property type="molecule type" value="Genomic_DNA"/>
</dbReference>